<dbReference type="Proteomes" id="UP000324222">
    <property type="component" value="Unassembled WGS sequence"/>
</dbReference>
<keyword evidence="2" id="KW-1185">Reference proteome</keyword>
<proteinExistence type="predicted"/>
<organism evidence="1 2">
    <name type="scientific">Portunus trituberculatus</name>
    <name type="common">Swimming crab</name>
    <name type="synonym">Neptunus trituberculatus</name>
    <dbReference type="NCBI Taxonomy" id="210409"/>
    <lineage>
        <taxon>Eukaryota</taxon>
        <taxon>Metazoa</taxon>
        <taxon>Ecdysozoa</taxon>
        <taxon>Arthropoda</taxon>
        <taxon>Crustacea</taxon>
        <taxon>Multicrustacea</taxon>
        <taxon>Malacostraca</taxon>
        <taxon>Eumalacostraca</taxon>
        <taxon>Eucarida</taxon>
        <taxon>Decapoda</taxon>
        <taxon>Pleocyemata</taxon>
        <taxon>Brachyura</taxon>
        <taxon>Eubrachyura</taxon>
        <taxon>Portunoidea</taxon>
        <taxon>Portunidae</taxon>
        <taxon>Portuninae</taxon>
        <taxon>Portunus</taxon>
    </lineage>
</organism>
<accession>A0A5B7G0E9</accession>
<evidence type="ECO:0000313" key="2">
    <source>
        <dbReference type="Proteomes" id="UP000324222"/>
    </source>
</evidence>
<dbReference type="OrthoDB" id="6376548at2759"/>
<sequence>MTAVTSRFVYIARNRLDIDSPERPRKLPTYLITRYPVGVDPNLSKELEGVYSTRLFFQDGQPISRIVVIWNLQEPPLSSTDLSFLPCLPSSGIRELDDVPSHLVISAGVLAIFLATVRLLRSVRSVLGVTIRTHVLIAPHHFHPQAQTPPPSASCWRYHTLEVSSLSCAWSRVFVATQTTTPFTDSDTYQYHRRLYTCVSSPQVQALRNTVDKLMTRCASLETRLDTFEACMSSMVAIQAKTEATLATLVETQQASISSVSSLTERLETFVAHFENAYVYRHHPQAVFIQEAFVGPHEFRRPPILSGFNFYLHLVRNGLVAYFHSSLQHKFLCNSNDAETTFQLFEVATGNSLMAAHVSYTSIPALFDHVALSFRYSLPFQHDQPHQRLRISIPPKYCLNYISYISALYPTFVQTTPKALYTSLVDATHAFYSQNVSRTRIRSEVDAYPLDS</sequence>
<reference evidence="1 2" key="1">
    <citation type="submission" date="2019-05" db="EMBL/GenBank/DDBJ databases">
        <title>Another draft genome of Portunus trituberculatus and its Hox gene families provides insights of decapod evolution.</title>
        <authorList>
            <person name="Jeong J.-H."/>
            <person name="Song I."/>
            <person name="Kim S."/>
            <person name="Choi T."/>
            <person name="Kim D."/>
            <person name="Ryu S."/>
            <person name="Kim W."/>
        </authorList>
    </citation>
    <scope>NUCLEOTIDE SEQUENCE [LARGE SCALE GENOMIC DNA]</scope>
    <source>
        <tissue evidence="1">Muscle</tissue>
    </source>
</reference>
<protein>
    <submittedName>
        <fullName evidence="1">Uncharacterized protein</fullName>
    </submittedName>
</protein>
<name>A0A5B7G0E9_PORTR</name>
<comment type="caution">
    <text evidence="1">The sequence shown here is derived from an EMBL/GenBank/DDBJ whole genome shotgun (WGS) entry which is preliminary data.</text>
</comment>
<evidence type="ECO:0000313" key="1">
    <source>
        <dbReference type="EMBL" id="MPC53281.1"/>
    </source>
</evidence>
<dbReference type="EMBL" id="VSRR010011504">
    <property type="protein sequence ID" value="MPC53281.1"/>
    <property type="molecule type" value="Genomic_DNA"/>
</dbReference>
<gene>
    <name evidence="1" type="ORF">E2C01_047170</name>
</gene>
<dbReference type="AlphaFoldDB" id="A0A5B7G0E9"/>